<gene>
    <name evidence="8" type="primary">rfbD</name>
    <name evidence="8" type="ORF">IM816_14515</name>
</gene>
<evidence type="ECO:0000256" key="1">
    <source>
        <dbReference type="ARBA" id="ARBA00004781"/>
    </source>
</evidence>
<proteinExistence type="inferred from homology"/>
<dbReference type="InterPro" id="IPR036291">
    <property type="entry name" value="NAD(P)-bd_dom_sf"/>
</dbReference>
<comment type="function">
    <text evidence="6">Catalyzes the reduction of dTDP-6-deoxy-L-lyxo-4-hexulose to yield dTDP-L-rhamnose.</text>
</comment>
<sequence>MKILLLGANGQLGQAFLADSNLAERGTLLAASRNGQLTDGRAGVVADLSTPGSLTQILDTEQPAIIINAAAYTAVDKAEQDEAAAHRINAEALGIIGAWAAKNQALVVHYSTDYVFDGRGTTPYTEDAVTGPVGAYGRSKLAGEEALRLSGAPHYIFRTAWVYSAVGRNFLRTMLRLGAERDELRVVADQYGTPTHTALIVAASVVAVDAWLSAGPTDRARLQGTYHVTAKGETTWHGFADYLLRGAAVRGLIKRAPIVTPIATNEFPTPAERPAYSVLDTARFESTFDFAFPIWTAGVDDVLTYLSEHVE</sequence>
<evidence type="ECO:0000256" key="6">
    <source>
        <dbReference type="RuleBase" id="RU364082"/>
    </source>
</evidence>
<dbReference type="Pfam" id="PF04321">
    <property type="entry name" value="RmlD_sub_bind"/>
    <property type="match status" value="1"/>
</dbReference>
<dbReference type="RefSeq" id="WP_250338626.1">
    <property type="nucleotide sequence ID" value="NZ_CP063231.1"/>
</dbReference>
<dbReference type="Proteomes" id="UP001056681">
    <property type="component" value="Chromosome"/>
</dbReference>
<keyword evidence="6 8" id="KW-0560">Oxidoreductase</keyword>
<comment type="similarity">
    <text evidence="2 6">Belongs to the dTDP-4-dehydrorhamnose reductase family.</text>
</comment>
<dbReference type="Gene3D" id="3.90.25.10">
    <property type="entry name" value="UDP-galactose 4-epimerase, domain 1"/>
    <property type="match status" value="1"/>
</dbReference>
<protein>
    <recommendedName>
        <fullName evidence="4 6">dTDP-4-dehydrorhamnose reductase</fullName>
        <ecNumber evidence="3 6">1.1.1.133</ecNumber>
    </recommendedName>
</protein>
<dbReference type="EC" id="1.1.1.133" evidence="3 6"/>
<dbReference type="EMBL" id="CP063231">
    <property type="protein sequence ID" value="URL57814.1"/>
    <property type="molecule type" value="Genomic_DNA"/>
</dbReference>
<dbReference type="InterPro" id="IPR005913">
    <property type="entry name" value="dTDP_dehydrorham_reduct"/>
</dbReference>
<evidence type="ECO:0000313" key="8">
    <source>
        <dbReference type="EMBL" id="URL57814.1"/>
    </source>
</evidence>
<evidence type="ECO:0000256" key="4">
    <source>
        <dbReference type="ARBA" id="ARBA00017099"/>
    </source>
</evidence>
<dbReference type="Gene3D" id="3.40.50.720">
    <property type="entry name" value="NAD(P)-binding Rossmann-like Domain"/>
    <property type="match status" value="1"/>
</dbReference>
<evidence type="ECO:0000256" key="5">
    <source>
        <dbReference type="ARBA" id="ARBA00048200"/>
    </source>
</evidence>
<keyword evidence="6" id="KW-0521">NADP</keyword>
<accession>A0ABY4T0I2</accession>
<dbReference type="InterPro" id="IPR029903">
    <property type="entry name" value="RmlD-like-bd"/>
</dbReference>
<dbReference type="PANTHER" id="PTHR10491">
    <property type="entry name" value="DTDP-4-DEHYDRORHAMNOSE REDUCTASE"/>
    <property type="match status" value="1"/>
</dbReference>
<dbReference type="NCBIfam" id="TIGR01214">
    <property type="entry name" value="rmlD"/>
    <property type="match status" value="1"/>
</dbReference>
<dbReference type="SUPFAM" id="SSF51735">
    <property type="entry name" value="NAD(P)-binding Rossmann-fold domains"/>
    <property type="match status" value="1"/>
</dbReference>
<evidence type="ECO:0000259" key="7">
    <source>
        <dbReference type="Pfam" id="PF04321"/>
    </source>
</evidence>
<keyword evidence="9" id="KW-1185">Reference proteome</keyword>
<dbReference type="CDD" id="cd05254">
    <property type="entry name" value="dTDP_HR_like_SDR_e"/>
    <property type="match status" value="1"/>
</dbReference>
<comment type="pathway">
    <text evidence="1 6">Carbohydrate biosynthesis; dTDP-L-rhamnose biosynthesis.</text>
</comment>
<feature type="domain" description="RmlD-like substrate binding" evidence="7">
    <location>
        <begin position="1"/>
        <end position="305"/>
    </location>
</feature>
<dbReference type="PANTHER" id="PTHR10491:SF4">
    <property type="entry name" value="METHIONINE ADENOSYLTRANSFERASE 2 SUBUNIT BETA"/>
    <property type="match status" value="1"/>
</dbReference>
<evidence type="ECO:0000256" key="3">
    <source>
        <dbReference type="ARBA" id="ARBA00012929"/>
    </source>
</evidence>
<comment type="catalytic activity">
    <reaction evidence="5 6">
        <text>dTDP-beta-L-rhamnose + NADP(+) = dTDP-4-dehydro-beta-L-rhamnose + NADPH + H(+)</text>
        <dbReference type="Rhea" id="RHEA:21796"/>
        <dbReference type="ChEBI" id="CHEBI:15378"/>
        <dbReference type="ChEBI" id="CHEBI:57510"/>
        <dbReference type="ChEBI" id="CHEBI:57783"/>
        <dbReference type="ChEBI" id="CHEBI:58349"/>
        <dbReference type="ChEBI" id="CHEBI:62830"/>
        <dbReference type="EC" id="1.1.1.133"/>
    </reaction>
</comment>
<name>A0ABY4T0I2_9GAMM</name>
<comment type="cofactor">
    <cofactor evidence="6">
        <name>Mg(2+)</name>
        <dbReference type="ChEBI" id="CHEBI:18420"/>
    </cofactor>
    <text evidence="6">Binds 1 Mg(2+) ion per monomer.</text>
</comment>
<reference evidence="8" key="1">
    <citation type="submission" date="2020-10" db="EMBL/GenBank/DDBJ databases">
        <title>Whole-genome sequence of Luteibacter sp. EIF3.</title>
        <authorList>
            <person name="Friedrich I."/>
            <person name="Hertel R."/>
            <person name="Daniel R."/>
        </authorList>
    </citation>
    <scope>NUCLEOTIDE SEQUENCE</scope>
    <source>
        <strain evidence="8">EIF3</strain>
    </source>
</reference>
<evidence type="ECO:0000313" key="9">
    <source>
        <dbReference type="Proteomes" id="UP001056681"/>
    </source>
</evidence>
<dbReference type="GO" id="GO:0008831">
    <property type="term" value="F:dTDP-4-dehydrorhamnose reductase activity"/>
    <property type="evidence" value="ECO:0007669"/>
    <property type="project" value="UniProtKB-EC"/>
</dbReference>
<evidence type="ECO:0000256" key="2">
    <source>
        <dbReference type="ARBA" id="ARBA00010944"/>
    </source>
</evidence>
<organism evidence="8 9">
    <name type="scientific">Luteibacter flocculans</name>
    <dbReference type="NCBI Taxonomy" id="2780091"/>
    <lineage>
        <taxon>Bacteria</taxon>
        <taxon>Pseudomonadati</taxon>
        <taxon>Pseudomonadota</taxon>
        <taxon>Gammaproteobacteria</taxon>
        <taxon>Lysobacterales</taxon>
        <taxon>Rhodanobacteraceae</taxon>
        <taxon>Luteibacter</taxon>
    </lineage>
</organism>